<sequence>MFSLMASCCGWFKRWREPVRKVTLLMVGLDNAGKTATAKGIQGGLFLVEMGSPYVAQAGLECLASSYSSALASKSAGITGMSHHAQPGQMGPSSCRKTSLGSH</sequence>
<proteinExistence type="evidence at protein level"/>
<dbReference type="Proteomes" id="UP000005640">
    <property type="component" value="Chromosome 3"/>
</dbReference>
<evidence type="ECO:0000313" key="3">
    <source>
        <dbReference type="Proteomes" id="UP000005640"/>
    </source>
</evidence>
<keyword evidence="4 5" id="KW-1267">Proteomics identification</keyword>
<reference evidence="2" key="5">
    <citation type="submission" date="2025-09" db="UniProtKB">
        <authorList>
            <consortium name="Ensembl"/>
        </authorList>
    </citation>
    <scope>IDENTIFICATION</scope>
</reference>
<dbReference type="Ensembl" id="ENST00000680430.1">
    <property type="protein sequence ID" value="ENSP00000504943.1"/>
    <property type="gene ID" value="ENSG00000169379.17"/>
</dbReference>
<feature type="region of interest" description="Disordered" evidence="1">
    <location>
        <begin position="81"/>
        <end position="103"/>
    </location>
</feature>
<reference evidence="2" key="4">
    <citation type="submission" date="2025-08" db="UniProtKB">
        <authorList>
            <consortium name="Ensembl"/>
        </authorList>
    </citation>
    <scope>IDENTIFICATION</scope>
</reference>
<dbReference type="AlphaFoldDB" id="A0A7P0Z407"/>
<dbReference type="EMBL" id="AC117474">
    <property type="status" value="NOT_ANNOTATED_CDS"/>
    <property type="molecule type" value="Genomic_DNA"/>
</dbReference>
<gene>
    <name evidence="2" type="primary">ARL13B</name>
</gene>
<name>A0A7P0Z407_HUMAN</name>
<dbReference type="EMBL" id="AC130896">
    <property type="status" value="NOT_ANNOTATED_CDS"/>
    <property type="molecule type" value="Genomic_DNA"/>
</dbReference>
<evidence type="ECO:0007829" key="5">
    <source>
        <dbReference type="ProteomicsDB" id="A0A7P0Z407"/>
    </source>
</evidence>
<evidence type="ECO:0000313" key="2">
    <source>
        <dbReference type="Ensembl" id="ENSP00000504943.1"/>
    </source>
</evidence>
<keyword evidence="3" id="KW-1185">Reference proteome</keyword>
<dbReference type="OrthoDB" id="14717at2759"/>
<evidence type="ECO:0007829" key="4">
    <source>
        <dbReference type="PeptideAtlas" id="A0A7P0Z407"/>
    </source>
</evidence>
<organism evidence="2 3">
    <name type="scientific">Homo sapiens</name>
    <name type="common">Human</name>
    <dbReference type="NCBI Taxonomy" id="9606"/>
    <lineage>
        <taxon>Eukaryota</taxon>
        <taxon>Metazoa</taxon>
        <taxon>Chordata</taxon>
        <taxon>Craniata</taxon>
        <taxon>Vertebrata</taxon>
        <taxon>Euteleostomi</taxon>
        <taxon>Mammalia</taxon>
        <taxon>Eutheria</taxon>
        <taxon>Euarchontoglires</taxon>
        <taxon>Primates</taxon>
        <taxon>Haplorrhini</taxon>
        <taxon>Catarrhini</taxon>
        <taxon>Hominidae</taxon>
        <taxon>Homo</taxon>
    </lineage>
</organism>
<dbReference type="PRINTS" id="PR02045">
    <property type="entry name" value="F138DOMAIN"/>
</dbReference>
<dbReference type="OpenTargets" id="ENSG00000169379"/>
<reference evidence="2 3" key="2">
    <citation type="journal article" date="2004" name="Nature">
        <title>Finishing the euchromatic sequence of the human genome.</title>
        <authorList>
            <consortium name="International Human Genome Sequencing Consortium"/>
        </authorList>
    </citation>
    <scope>NUCLEOTIDE SEQUENCE [LARGE SCALE GENOMIC DNA]</scope>
</reference>
<evidence type="ECO:0000256" key="1">
    <source>
        <dbReference type="SAM" id="MobiDB-lite"/>
    </source>
</evidence>
<dbReference type="PANTHER" id="PTHR46090:SF3">
    <property type="entry name" value="ADP-RIBOSYLATION FACTOR-LIKE PROTEIN 13B"/>
    <property type="match status" value="1"/>
</dbReference>
<dbReference type="GeneTree" id="ENSGT00940000156365"/>
<dbReference type="InterPro" id="IPR051995">
    <property type="entry name" value="Ciliary_GTPase"/>
</dbReference>
<feature type="compositionally biased region" description="Polar residues" evidence="1">
    <location>
        <begin position="91"/>
        <end position="103"/>
    </location>
</feature>
<dbReference type="HGNC" id="HGNC:25419">
    <property type="gene designation" value="ARL13B"/>
</dbReference>
<accession>A0A7P0Z407</accession>
<reference evidence="2 3" key="1">
    <citation type="journal article" date="2001" name="Nature">
        <title>Initial sequencing and analysis of the human genome.</title>
        <authorList>
            <consortium name="International Human Genome Sequencing Consortium"/>
            <person name="Lander E.S."/>
            <person name="Linton L.M."/>
            <person name="Birren B."/>
            <person name="Nusbaum C."/>
            <person name="Zody M.C."/>
            <person name="Baldwin J."/>
            <person name="Devon K."/>
            <person name="Dewar K."/>
            <person name="Doyle M."/>
            <person name="FitzHugh W."/>
            <person name="Funke R."/>
            <person name="Gage D."/>
            <person name="Harris K."/>
            <person name="Heaford A."/>
            <person name="Howland J."/>
            <person name="Kann L."/>
            <person name="Lehoczky J."/>
            <person name="LeVine R."/>
            <person name="McEwan P."/>
            <person name="McKernan K."/>
            <person name="Meldrim J."/>
            <person name="Mesirov J.P."/>
            <person name="Miranda C."/>
            <person name="Morris W."/>
            <person name="Naylor J."/>
            <person name="Raymond C."/>
            <person name="Rosetti M."/>
            <person name="Santos R."/>
            <person name="Sheridan A."/>
            <person name="Sougnez C."/>
            <person name="Stange-Thomann N."/>
            <person name="Stojanovic N."/>
            <person name="Subramanian A."/>
            <person name="Wyman D."/>
            <person name="Rogers J."/>
            <person name="Sulston J."/>
            <person name="Ainscough R."/>
            <person name="Beck S."/>
            <person name="Bentley D."/>
            <person name="Burton J."/>
            <person name="Clee C."/>
            <person name="Carter N."/>
            <person name="Coulson A."/>
            <person name="Deadman R."/>
            <person name="Deloukas P."/>
            <person name="Dunham A."/>
            <person name="Dunham I."/>
            <person name="Durbin R."/>
            <person name="French L."/>
            <person name="Grafham D."/>
            <person name="Gregory S."/>
            <person name="Hubbard T."/>
            <person name="Humphray S."/>
            <person name="Hunt A."/>
            <person name="Jones M."/>
            <person name="Lloyd C."/>
            <person name="McMurray A."/>
            <person name="Matthews L."/>
            <person name="Mercer S."/>
            <person name="Milne S."/>
            <person name="Mullikin J.C."/>
            <person name="Mungall A."/>
            <person name="Plumb R."/>
            <person name="Ross M."/>
            <person name="Shownkeen R."/>
            <person name="Sims S."/>
            <person name="Waterston R.H."/>
            <person name="Wilson R.K."/>
            <person name="Hillier L.W."/>
            <person name="McPherson J.D."/>
            <person name="Marra M.A."/>
            <person name="Mardis E.R."/>
            <person name="Fulton L.A."/>
            <person name="Chinwalla A.T."/>
            <person name="Pepin K.H."/>
            <person name="Gish W.R."/>
            <person name="Chissoe S.L."/>
            <person name="Wendl M.C."/>
            <person name="Delehaunty K.D."/>
            <person name="Miner T.L."/>
            <person name="Delehaunty A."/>
            <person name="Kramer J.B."/>
            <person name="Cook L.L."/>
            <person name="Fulton R.S."/>
            <person name="Johnson D.L."/>
            <person name="Minx P.J."/>
            <person name="Clifton S.W."/>
            <person name="Hawkins T."/>
            <person name="Branscomb E."/>
            <person name="Predki P."/>
            <person name="Richardson P."/>
            <person name="Wenning S."/>
            <person name="Slezak T."/>
            <person name="Doggett N."/>
            <person name="Cheng J.F."/>
            <person name="Olsen A."/>
            <person name="Lucas S."/>
            <person name="Elkin C."/>
            <person name="Uberbacher E."/>
            <person name="Frazier M."/>
            <person name="Gibbs R.A."/>
            <person name="Muzny D.M."/>
            <person name="Scherer S.E."/>
            <person name="Bouck J.B."/>
            <person name="Sodergren E.J."/>
            <person name="Worley K.C."/>
            <person name="Rives C.M."/>
            <person name="Gorrell J.H."/>
            <person name="Metzker M.L."/>
            <person name="Naylor S.L."/>
            <person name="Kucherlapati R.S."/>
            <person name="Nelson D.L."/>
            <person name="Weinstock G.M."/>
            <person name="Sakaki Y."/>
            <person name="Fujiyama A."/>
            <person name="Hattori M."/>
            <person name="Yada T."/>
            <person name="Toyoda A."/>
            <person name="Itoh T."/>
            <person name="Kawagoe C."/>
            <person name="Watanabe H."/>
            <person name="Totoki Y."/>
            <person name="Taylor T."/>
            <person name="Weissenbach J."/>
            <person name="Heilig R."/>
            <person name="Saurin W."/>
            <person name="Artiguenave F."/>
            <person name="Brottier P."/>
            <person name="Bruls T."/>
            <person name="Pelletier E."/>
            <person name="Robert C."/>
            <person name="Wincker P."/>
            <person name="Smith D.R."/>
            <person name="Doucette-Stamm L."/>
            <person name="Rubenfield M."/>
            <person name="Weinstock K."/>
            <person name="Lee H.M."/>
            <person name="Dubois J."/>
            <person name="Rosenthal A."/>
            <person name="Platzer M."/>
            <person name="Nyakatura G."/>
            <person name="Taudien S."/>
            <person name="Rump A."/>
            <person name="Yang H."/>
            <person name="Yu J."/>
            <person name="Wang J."/>
            <person name="Huang G."/>
            <person name="Gu J."/>
            <person name="Hood L."/>
            <person name="Rowen L."/>
            <person name="Madan A."/>
            <person name="Qin S."/>
            <person name="Davis R.W."/>
            <person name="Federspiel N.A."/>
            <person name="Abola A.P."/>
            <person name="Proctor M.J."/>
            <person name="Myers R.M."/>
            <person name="Schmutz J."/>
            <person name="Dickson M."/>
            <person name="Grimwood J."/>
            <person name="Cox D.R."/>
            <person name="Olson M.V."/>
            <person name="Kaul R."/>
            <person name="Raymond C."/>
            <person name="Shimizu N."/>
            <person name="Kawasaki K."/>
            <person name="Minoshima S."/>
            <person name="Evans G.A."/>
            <person name="Athanasiou M."/>
            <person name="Schultz R."/>
            <person name="Roe B.A."/>
            <person name="Chen F."/>
            <person name="Pan H."/>
            <person name="Ramser J."/>
            <person name="Lehrach H."/>
            <person name="Reinhardt R."/>
            <person name="McCombie W.R."/>
            <person name="de la Bastide M."/>
            <person name="Dedhia N."/>
            <person name="Blocker H."/>
            <person name="Hornischer K."/>
            <person name="Nordsiek G."/>
            <person name="Agarwala R."/>
            <person name="Aravind L."/>
            <person name="Bailey J.A."/>
            <person name="Bateman A."/>
            <person name="Batzoglou S."/>
            <person name="Birney E."/>
            <person name="Bork P."/>
            <person name="Brown D.G."/>
            <person name="Burge C.B."/>
            <person name="Cerutti L."/>
            <person name="Chen H.C."/>
            <person name="Church D."/>
            <person name="Clamp M."/>
            <person name="Copley R.R."/>
            <person name="Doerks T."/>
            <person name="Eddy S.R."/>
            <person name="Eichler E.E."/>
            <person name="Furey T.S."/>
            <person name="Galagan J."/>
            <person name="Gilbert J.G."/>
            <person name="Harmon C."/>
            <person name="Hayashizaki Y."/>
            <person name="Haussler D."/>
            <person name="Hermjakob H."/>
            <person name="Hokamp K."/>
            <person name="Jang W."/>
            <person name="Johnson L.S."/>
            <person name="Jones T.A."/>
            <person name="Kasif S."/>
            <person name="Kaspryzk A."/>
            <person name="Kennedy S."/>
            <person name="Kent W.J."/>
            <person name="Kitts P."/>
            <person name="Koonin E.V."/>
            <person name="Korf I."/>
            <person name="Kulp D."/>
            <person name="Lancet D."/>
            <person name="Lowe T.M."/>
            <person name="McLysaght A."/>
            <person name="Mikkelsen T."/>
            <person name="Moran J.V."/>
            <person name="Mulder N."/>
            <person name="Pollara V.J."/>
            <person name="Ponting C.P."/>
            <person name="Schuler G."/>
            <person name="Schultz J."/>
            <person name="Slater G."/>
            <person name="Smit A.F."/>
            <person name="Stupka E."/>
            <person name="Szustakowski J."/>
            <person name="Thierry-Mieg D."/>
            <person name="Thierry-Mieg J."/>
            <person name="Wagner L."/>
            <person name="Wallis J."/>
            <person name="Wheeler R."/>
            <person name="Williams A."/>
            <person name="Wolf Y.I."/>
            <person name="Wolfe K.H."/>
            <person name="Yang S.P."/>
            <person name="Yeh R.F."/>
            <person name="Collins F."/>
            <person name="Guyer M.S."/>
            <person name="Peterson J."/>
            <person name="Felsenfeld A."/>
            <person name="Wetterstrand K.A."/>
            <person name="Patrinos A."/>
            <person name="Morgan M.J."/>
            <person name="de Jong P."/>
            <person name="Catanese J.J."/>
            <person name="Osoegawa K."/>
            <person name="Shizuya H."/>
            <person name="Choi S."/>
            <person name="Chen Y.J."/>
        </authorList>
    </citation>
    <scope>NUCLEOTIDE SEQUENCE [LARGE SCALE GENOMIC DNA]</scope>
</reference>
<reference evidence="2 3" key="3">
    <citation type="journal article" date="2006" name="Nature">
        <title>The DNA sequence, annotation and analysis of human chromosome 3.</title>
        <authorList>
            <person name="Muzny D.M."/>
            <person name="Scherer S.E."/>
            <person name="Kaul R."/>
            <person name="Wang J."/>
            <person name="Yu J."/>
            <person name="Sudbrak R."/>
            <person name="Buhay C.J."/>
            <person name="Chen R."/>
            <person name="Cree A."/>
            <person name="Ding Y."/>
            <person name="Dugan-Rocha S."/>
            <person name="Gill R."/>
            <person name="Gunaratne P."/>
            <person name="Harris R.A."/>
            <person name="Hawes A.C."/>
            <person name="Hernandez J."/>
            <person name="Hodgson A.V."/>
            <person name="Hume J."/>
            <person name="Jackson A."/>
            <person name="Khan Z.M."/>
            <person name="Kovar-Smith C."/>
            <person name="Lewis L.R."/>
            <person name="Lozado R.J."/>
            <person name="Metzker M.L."/>
            <person name="Milosavljevic A."/>
            <person name="Miner G.R."/>
            <person name="Morgan M.B."/>
            <person name="Nazareth L.V."/>
            <person name="Scott G."/>
            <person name="Sodergren E."/>
            <person name="Song X.Z."/>
            <person name="Steffen D."/>
            <person name="Wei S."/>
            <person name="Wheeler D.A."/>
            <person name="Wright M.W."/>
            <person name="Worley K.C."/>
            <person name="Yuan Y."/>
            <person name="Zhang Z."/>
            <person name="Adams C.Q."/>
            <person name="Ansari-Lari M.A."/>
            <person name="Ayele M."/>
            <person name="Brown M.J."/>
            <person name="Chen G."/>
            <person name="Chen Z."/>
            <person name="Clendenning J."/>
            <person name="Clerc-Blankenburg K.P."/>
            <person name="Chen R."/>
            <person name="Chen Z."/>
            <person name="Davis C."/>
            <person name="Delgado O."/>
            <person name="Dinh H.H."/>
            <person name="Dong W."/>
            <person name="Draper H."/>
            <person name="Ernst S."/>
            <person name="Fu G."/>
            <person name="Gonzalez-Garay M.L."/>
            <person name="Garcia D.K."/>
            <person name="Gillett W."/>
            <person name="Gu J."/>
            <person name="Hao B."/>
            <person name="Haugen E."/>
            <person name="Havlak P."/>
            <person name="He X."/>
            <person name="Hennig S."/>
            <person name="Hu S."/>
            <person name="Huang W."/>
            <person name="Jackson L.R."/>
            <person name="Jacob L.S."/>
            <person name="Kelly S.H."/>
            <person name="Kube M."/>
            <person name="Levy R."/>
            <person name="Li Z."/>
            <person name="Liu B."/>
            <person name="Liu J."/>
            <person name="Liu W."/>
            <person name="Lu J."/>
            <person name="Maheshwari M."/>
            <person name="Nguyen B.V."/>
            <person name="Okwuonu G.O."/>
            <person name="Palmeiri A."/>
            <person name="Pasternak S."/>
            <person name="Perez L.M."/>
            <person name="Phelps K.A."/>
            <person name="Plopper F.J."/>
            <person name="Qiang B."/>
            <person name="Raymond C."/>
            <person name="Rodriguez R."/>
            <person name="Saenphimmachak C."/>
            <person name="Santibanez J."/>
            <person name="Shen H."/>
            <person name="Shen Y."/>
            <person name="Subramanian S."/>
            <person name="Tabor P.E."/>
            <person name="Verduzco D."/>
            <person name="Waldron L."/>
            <person name="Wang J."/>
            <person name="Wang J."/>
            <person name="Wang Q."/>
            <person name="Williams G.A."/>
            <person name="Wong G.K."/>
            <person name="Yao Z."/>
            <person name="Zhang J."/>
            <person name="Zhang X."/>
            <person name="Zhao G."/>
            <person name="Zhou J."/>
            <person name="Zhou Y."/>
            <person name="Nelson D."/>
            <person name="Lehrach H."/>
            <person name="Reinhardt R."/>
            <person name="Naylor S.L."/>
            <person name="Yang H."/>
            <person name="Olson M."/>
            <person name="Weinstock G."/>
            <person name="Gibbs R.A."/>
        </authorList>
    </citation>
    <scope>NUCLEOTIDE SEQUENCE [LARGE SCALE GENOMIC DNA]</scope>
</reference>
<protein>
    <submittedName>
        <fullName evidence="2">ADP ribosylation factor like GTPase 13B</fullName>
    </submittedName>
    <submittedName>
        <fullName evidence="2">ARF like GTPase 13B</fullName>
    </submittedName>
</protein>
<dbReference type="PANTHER" id="PTHR46090">
    <property type="entry name" value="ADP-RIBOSYLATION FACTOR-LIKE PROTEIN 13B"/>
    <property type="match status" value="1"/>
</dbReference>
<dbReference type="Bgee" id="ENSG00000169379">
    <property type="expression patterns" value="Expressed in secondary oocyte and 168 other cell types or tissues"/>
</dbReference>